<accession>A0A365XZF0</accession>
<keyword evidence="1" id="KW-0812">Transmembrane</keyword>
<dbReference type="AlphaFoldDB" id="A0A365XZF0"/>
<reference evidence="2 3" key="1">
    <citation type="submission" date="2018-05" db="EMBL/GenBank/DDBJ databases">
        <title>Chitinophaga sp. K3CV102501T nov., isolated from isolated from a monsoon evergreen broad-leaved forest soil.</title>
        <authorList>
            <person name="Lv Y."/>
        </authorList>
    </citation>
    <scope>NUCLEOTIDE SEQUENCE [LARGE SCALE GENOMIC DNA]</scope>
    <source>
        <strain evidence="2 3">GDMCC 1.1325</strain>
    </source>
</reference>
<evidence type="ECO:0008006" key="4">
    <source>
        <dbReference type="Google" id="ProtNLM"/>
    </source>
</evidence>
<evidence type="ECO:0000256" key="1">
    <source>
        <dbReference type="SAM" id="Phobius"/>
    </source>
</evidence>
<dbReference type="Proteomes" id="UP000253410">
    <property type="component" value="Unassembled WGS sequence"/>
</dbReference>
<gene>
    <name evidence="2" type="ORF">DF182_03725</name>
</gene>
<dbReference type="Pfam" id="PF07963">
    <property type="entry name" value="N_methyl"/>
    <property type="match status" value="1"/>
</dbReference>
<dbReference type="EMBL" id="QFFJ01000001">
    <property type="protein sequence ID" value="RBL91727.1"/>
    <property type="molecule type" value="Genomic_DNA"/>
</dbReference>
<feature type="transmembrane region" description="Helical" evidence="1">
    <location>
        <begin position="12"/>
        <end position="35"/>
    </location>
</feature>
<dbReference type="InterPro" id="IPR012902">
    <property type="entry name" value="N_methyl_site"/>
</dbReference>
<keyword evidence="1" id="KW-0472">Membrane</keyword>
<name>A0A365XZF0_9BACT</name>
<evidence type="ECO:0000313" key="3">
    <source>
        <dbReference type="Proteomes" id="UP000253410"/>
    </source>
</evidence>
<dbReference type="NCBIfam" id="TIGR02532">
    <property type="entry name" value="IV_pilin_GFxxxE"/>
    <property type="match status" value="1"/>
</dbReference>
<proteinExistence type="predicted"/>
<sequence>MMNSRLKAFTILELIVVMILTSIIAGIVYMAIGIFNHQYRFFNGSATYMLQYHTCKQQITTDIRNCKTMTQAGDSLVLAGDTATTVYYFRGDSLIYRKGYEGTLDSFALHYSGLQWELIRFRSTDRTLVAGFNMSIRHNDEEYPWFFKKHYDEAILFGMDN</sequence>
<dbReference type="RefSeq" id="WP_113614327.1">
    <property type="nucleotide sequence ID" value="NZ_QFFJ01000001.1"/>
</dbReference>
<protein>
    <recommendedName>
        <fullName evidence="4">Prepilin-type cleavage/methylation domain-containing protein</fullName>
    </recommendedName>
</protein>
<comment type="caution">
    <text evidence="2">The sequence shown here is derived from an EMBL/GenBank/DDBJ whole genome shotgun (WGS) entry which is preliminary data.</text>
</comment>
<keyword evidence="1" id="KW-1133">Transmembrane helix</keyword>
<evidence type="ECO:0000313" key="2">
    <source>
        <dbReference type="EMBL" id="RBL91727.1"/>
    </source>
</evidence>
<keyword evidence="3" id="KW-1185">Reference proteome</keyword>
<organism evidence="2 3">
    <name type="scientific">Chitinophaga flava</name>
    <dbReference type="NCBI Taxonomy" id="2259036"/>
    <lineage>
        <taxon>Bacteria</taxon>
        <taxon>Pseudomonadati</taxon>
        <taxon>Bacteroidota</taxon>
        <taxon>Chitinophagia</taxon>
        <taxon>Chitinophagales</taxon>
        <taxon>Chitinophagaceae</taxon>
        <taxon>Chitinophaga</taxon>
    </lineage>
</organism>